<feature type="region of interest" description="Disordered" evidence="1">
    <location>
        <begin position="46"/>
        <end position="65"/>
    </location>
</feature>
<keyword evidence="3" id="KW-1185">Reference proteome</keyword>
<protein>
    <submittedName>
        <fullName evidence="2">Uncharacterized protein</fullName>
    </submittedName>
</protein>
<name>A0ABN9KS85_9NEOB</name>
<feature type="compositionally biased region" description="Basic and acidic residues" evidence="1">
    <location>
        <begin position="55"/>
        <end position="65"/>
    </location>
</feature>
<proteinExistence type="predicted"/>
<reference evidence="2" key="1">
    <citation type="submission" date="2023-07" db="EMBL/GenBank/DDBJ databases">
        <authorList>
            <person name="Stuckert A."/>
        </authorList>
    </citation>
    <scope>NUCLEOTIDE SEQUENCE</scope>
</reference>
<evidence type="ECO:0000313" key="2">
    <source>
        <dbReference type="EMBL" id="CAJ0917464.1"/>
    </source>
</evidence>
<gene>
    <name evidence="2" type="ORF">RIMI_LOCUS522650</name>
</gene>
<accession>A0ABN9KS85</accession>
<comment type="caution">
    <text evidence="2">The sequence shown here is derived from an EMBL/GenBank/DDBJ whole genome shotgun (WGS) entry which is preliminary data.</text>
</comment>
<dbReference type="Proteomes" id="UP001176940">
    <property type="component" value="Unassembled WGS sequence"/>
</dbReference>
<dbReference type="EMBL" id="CAUEEQ010000631">
    <property type="protein sequence ID" value="CAJ0917464.1"/>
    <property type="molecule type" value="Genomic_DNA"/>
</dbReference>
<sequence>MAVCDRLIHEITKDSSGSSPPRKRVPYAEQLQFILTSRSLRRTEGNIYGQTPLGHEGDTPEHNIGEEVEDCRMVSQDSPGNMSSA</sequence>
<evidence type="ECO:0000313" key="3">
    <source>
        <dbReference type="Proteomes" id="UP001176940"/>
    </source>
</evidence>
<organism evidence="2 3">
    <name type="scientific">Ranitomeya imitator</name>
    <name type="common">mimic poison frog</name>
    <dbReference type="NCBI Taxonomy" id="111125"/>
    <lineage>
        <taxon>Eukaryota</taxon>
        <taxon>Metazoa</taxon>
        <taxon>Chordata</taxon>
        <taxon>Craniata</taxon>
        <taxon>Vertebrata</taxon>
        <taxon>Euteleostomi</taxon>
        <taxon>Amphibia</taxon>
        <taxon>Batrachia</taxon>
        <taxon>Anura</taxon>
        <taxon>Neobatrachia</taxon>
        <taxon>Hyloidea</taxon>
        <taxon>Dendrobatidae</taxon>
        <taxon>Dendrobatinae</taxon>
        <taxon>Ranitomeya</taxon>
    </lineage>
</organism>
<evidence type="ECO:0000256" key="1">
    <source>
        <dbReference type="SAM" id="MobiDB-lite"/>
    </source>
</evidence>